<dbReference type="InterPro" id="IPR050638">
    <property type="entry name" value="AA-Vitamin_Transporters"/>
</dbReference>
<feature type="transmembrane region" description="Helical" evidence="6">
    <location>
        <begin position="150"/>
        <end position="170"/>
    </location>
</feature>
<feature type="transmembrane region" description="Helical" evidence="6">
    <location>
        <begin position="124"/>
        <end position="144"/>
    </location>
</feature>
<protein>
    <recommendedName>
        <fullName evidence="7">EamA domain-containing protein</fullName>
    </recommendedName>
</protein>
<dbReference type="AlphaFoldDB" id="A0A2S5KN90"/>
<comment type="subcellular location">
    <subcellularLocation>
        <location evidence="1">Membrane</location>
        <topology evidence="1">Multi-pass membrane protein</topology>
    </subcellularLocation>
</comment>
<dbReference type="SUPFAM" id="SSF103481">
    <property type="entry name" value="Multidrug resistance efflux transporter EmrE"/>
    <property type="match status" value="2"/>
</dbReference>
<keyword evidence="4 6" id="KW-1133">Transmembrane helix</keyword>
<sequence length="305" mass="32178">MNAGYLYVILCYVLVGASYPIAKDAMNDIPIWTFTAVTFLIAALMLIPLSAVVDKTRLTRINARSWLFISIQSLLGAVLYTAFLLYGFSYSSAITGSIVTSITPAVVLLLSAVLLKERLSLKKVFAIALGISGVLVLTLPAAGAEGSTSMAGFVFLLLSTLSSAGCVIAANRLIVDLPATTMAMGVCVTGFIFSLPMAISEHTLATLPALMEAHAGVLLYYAILVWAVPYILFYKGVTRIPASATGMAFSVIPIAATLFSVLFFNESLGSSGAIALLLVTASILLAESRQQETPDNVTSEALITD</sequence>
<feature type="domain" description="EamA" evidence="7">
    <location>
        <begin position="3"/>
        <end position="138"/>
    </location>
</feature>
<dbReference type="Gene3D" id="1.10.3730.20">
    <property type="match status" value="1"/>
</dbReference>
<evidence type="ECO:0000256" key="6">
    <source>
        <dbReference type="SAM" id="Phobius"/>
    </source>
</evidence>
<dbReference type="Pfam" id="PF00892">
    <property type="entry name" value="EamA"/>
    <property type="match status" value="2"/>
</dbReference>
<name>A0A2S5KN90_9PROT</name>
<feature type="transmembrane region" description="Helical" evidence="6">
    <location>
        <begin position="246"/>
        <end position="264"/>
    </location>
</feature>
<dbReference type="InterPro" id="IPR000620">
    <property type="entry name" value="EamA_dom"/>
</dbReference>
<proteinExistence type="inferred from homology"/>
<evidence type="ECO:0000256" key="2">
    <source>
        <dbReference type="ARBA" id="ARBA00007362"/>
    </source>
</evidence>
<comment type="similarity">
    <text evidence="2">Belongs to the EamA transporter family.</text>
</comment>
<dbReference type="OrthoDB" id="6638192at2"/>
<gene>
    <name evidence="8" type="ORF">C4K68_16775</name>
</gene>
<evidence type="ECO:0000259" key="7">
    <source>
        <dbReference type="Pfam" id="PF00892"/>
    </source>
</evidence>
<accession>A0A2S5KN90</accession>
<keyword evidence="3 6" id="KW-0812">Transmembrane</keyword>
<evidence type="ECO:0000313" key="8">
    <source>
        <dbReference type="EMBL" id="PPC76182.1"/>
    </source>
</evidence>
<organism evidence="8 9">
    <name type="scientific">Proteobacteria bacterium 228</name>
    <dbReference type="NCBI Taxonomy" id="2083153"/>
    <lineage>
        <taxon>Bacteria</taxon>
        <taxon>Pseudomonadati</taxon>
        <taxon>Pseudomonadota</taxon>
    </lineage>
</organism>
<evidence type="ECO:0000313" key="9">
    <source>
        <dbReference type="Proteomes" id="UP000238196"/>
    </source>
</evidence>
<feature type="transmembrane region" description="Helical" evidence="6">
    <location>
        <begin position="218"/>
        <end position="234"/>
    </location>
</feature>
<dbReference type="EMBL" id="PRLP01000056">
    <property type="protein sequence ID" value="PPC76182.1"/>
    <property type="molecule type" value="Genomic_DNA"/>
</dbReference>
<dbReference type="GO" id="GO:0016020">
    <property type="term" value="C:membrane"/>
    <property type="evidence" value="ECO:0007669"/>
    <property type="project" value="UniProtKB-SubCell"/>
</dbReference>
<feature type="transmembrane region" description="Helical" evidence="6">
    <location>
        <begin position="5"/>
        <end position="22"/>
    </location>
</feature>
<evidence type="ECO:0000256" key="3">
    <source>
        <dbReference type="ARBA" id="ARBA00022692"/>
    </source>
</evidence>
<reference evidence="8 9" key="1">
    <citation type="submission" date="2018-02" db="EMBL/GenBank/DDBJ databases">
        <title>novel marine gammaproteobacteria from coastal saline agro ecosystem.</title>
        <authorList>
            <person name="Krishnan R."/>
            <person name="Ramesh Kumar N."/>
        </authorList>
    </citation>
    <scope>NUCLEOTIDE SEQUENCE [LARGE SCALE GENOMIC DNA]</scope>
    <source>
        <strain evidence="8 9">228</strain>
    </source>
</reference>
<feature type="transmembrane region" description="Helical" evidence="6">
    <location>
        <begin position="34"/>
        <end position="53"/>
    </location>
</feature>
<keyword evidence="5 6" id="KW-0472">Membrane</keyword>
<feature type="transmembrane region" description="Helical" evidence="6">
    <location>
        <begin position="94"/>
        <end position="115"/>
    </location>
</feature>
<evidence type="ECO:0000256" key="5">
    <source>
        <dbReference type="ARBA" id="ARBA00023136"/>
    </source>
</evidence>
<feature type="transmembrane region" description="Helical" evidence="6">
    <location>
        <begin position="177"/>
        <end position="198"/>
    </location>
</feature>
<feature type="transmembrane region" description="Helical" evidence="6">
    <location>
        <begin position="270"/>
        <end position="286"/>
    </location>
</feature>
<dbReference type="InterPro" id="IPR037185">
    <property type="entry name" value="EmrE-like"/>
</dbReference>
<evidence type="ECO:0000256" key="1">
    <source>
        <dbReference type="ARBA" id="ARBA00004141"/>
    </source>
</evidence>
<dbReference type="PANTHER" id="PTHR32322:SF2">
    <property type="entry name" value="EAMA DOMAIN-CONTAINING PROTEIN"/>
    <property type="match status" value="1"/>
</dbReference>
<comment type="caution">
    <text evidence="8">The sequence shown here is derived from an EMBL/GenBank/DDBJ whole genome shotgun (WGS) entry which is preliminary data.</text>
</comment>
<feature type="transmembrane region" description="Helical" evidence="6">
    <location>
        <begin position="65"/>
        <end position="88"/>
    </location>
</feature>
<dbReference type="PANTHER" id="PTHR32322">
    <property type="entry name" value="INNER MEMBRANE TRANSPORTER"/>
    <property type="match status" value="1"/>
</dbReference>
<evidence type="ECO:0000256" key="4">
    <source>
        <dbReference type="ARBA" id="ARBA00022989"/>
    </source>
</evidence>
<feature type="domain" description="EamA" evidence="7">
    <location>
        <begin position="151"/>
        <end position="285"/>
    </location>
</feature>
<dbReference type="Proteomes" id="UP000238196">
    <property type="component" value="Unassembled WGS sequence"/>
</dbReference>